<dbReference type="InterPro" id="IPR036388">
    <property type="entry name" value="WH-like_DNA-bd_sf"/>
</dbReference>
<dbReference type="RefSeq" id="WP_183297384.1">
    <property type="nucleotide sequence ID" value="NZ_JACHVX010000005.1"/>
</dbReference>
<reference evidence="2 3" key="2">
    <citation type="submission" date="2020-08" db="EMBL/GenBank/DDBJ databases">
        <authorList>
            <person name="Partida-Martinez L."/>
            <person name="Huntemann M."/>
            <person name="Clum A."/>
            <person name="Wang J."/>
            <person name="Palaniappan K."/>
            <person name="Ritter S."/>
            <person name="Chen I.-M."/>
            <person name="Stamatis D."/>
            <person name="Reddy T."/>
            <person name="O'Malley R."/>
            <person name="Daum C."/>
            <person name="Shapiro N."/>
            <person name="Ivanova N."/>
            <person name="Kyrpides N."/>
            <person name="Woyke T."/>
        </authorList>
    </citation>
    <scope>NUCLEOTIDE SEQUENCE [LARGE SCALE GENOMIC DNA]</scope>
    <source>
        <strain evidence="2 3">RAS26</strain>
    </source>
</reference>
<organism evidence="2 3">
    <name type="scientific">Cellulomonas cellasea</name>
    <dbReference type="NCBI Taxonomy" id="43670"/>
    <lineage>
        <taxon>Bacteria</taxon>
        <taxon>Bacillati</taxon>
        <taxon>Actinomycetota</taxon>
        <taxon>Actinomycetes</taxon>
        <taxon>Micrococcales</taxon>
        <taxon>Cellulomonadaceae</taxon>
        <taxon>Cellulomonas</taxon>
    </lineage>
</organism>
<dbReference type="Gene3D" id="1.10.10.10">
    <property type="entry name" value="Winged helix-like DNA-binding domain superfamily/Winged helix DNA-binding domain"/>
    <property type="match status" value="1"/>
</dbReference>
<evidence type="ECO:0000313" key="2">
    <source>
        <dbReference type="EMBL" id="MBB2924623.1"/>
    </source>
</evidence>
<sequence length="262" mass="27076">MDPIPETARLLASLDARRHDHLAATLRRMARDAARLVPSLVGLSLTLGEHGLTLALVASDDVAHALDGVQDLLGGAYGASVLDGREDAVPDPLSEERWAEHAQAASSNGVRSTLTFSLDGELGLTGALTLYAADPGAFAGREDAVRRVLGLPGGPGVSNGDVPFRSLADARDAVERLADHDLVERAVGFVAASRRVGITEARTLLRAAALRAGVEVVLLARTILHGPAGWPTDLDPGVVGREGAAVELDVGDDLDPGPHGGS</sequence>
<protein>
    <recommendedName>
        <fullName evidence="1">ANTAR domain-containing protein</fullName>
    </recommendedName>
</protein>
<accession>A0A7W4YCD6</accession>
<reference evidence="2 3" key="1">
    <citation type="submission" date="2020-08" db="EMBL/GenBank/DDBJ databases">
        <title>The Agave Microbiome: Exploring the role of microbial communities in plant adaptations to desert environments.</title>
        <authorList>
            <person name="Partida-Martinez L.P."/>
        </authorList>
    </citation>
    <scope>NUCLEOTIDE SEQUENCE [LARGE SCALE GENOMIC DNA]</scope>
    <source>
        <strain evidence="2 3">RAS26</strain>
    </source>
</reference>
<dbReference type="AlphaFoldDB" id="A0A7W4YCD6"/>
<proteinExistence type="predicted"/>
<evidence type="ECO:0000259" key="1">
    <source>
        <dbReference type="PROSITE" id="PS50921"/>
    </source>
</evidence>
<dbReference type="GO" id="GO:0003723">
    <property type="term" value="F:RNA binding"/>
    <property type="evidence" value="ECO:0007669"/>
    <property type="project" value="InterPro"/>
</dbReference>
<evidence type="ECO:0000313" key="3">
    <source>
        <dbReference type="Proteomes" id="UP000518206"/>
    </source>
</evidence>
<feature type="domain" description="ANTAR" evidence="1">
    <location>
        <begin position="163"/>
        <end position="224"/>
    </location>
</feature>
<dbReference type="EMBL" id="JACHVX010000005">
    <property type="protein sequence ID" value="MBB2924623.1"/>
    <property type="molecule type" value="Genomic_DNA"/>
</dbReference>
<comment type="caution">
    <text evidence="2">The sequence shown here is derived from an EMBL/GenBank/DDBJ whole genome shotgun (WGS) entry which is preliminary data.</text>
</comment>
<dbReference type="PROSITE" id="PS50921">
    <property type="entry name" value="ANTAR"/>
    <property type="match status" value="1"/>
</dbReference>
<gene>
    <name evidence="2" type="ORF">FHR80_003556</name>
</gene>
<dbReference type="Proteomes" id="UP000518206">
    <property type="component" value="Unassembled WGS sequence"/>
</dbReference>
<dbReference type="InterPro" id="IPR005561">
    <property type="entry name" value="ANTAR"/>
</dbReference>
<name>A0A7W4YCD6_9CELL</name>
<dbReference type="SUPFAM" id="SSF55781">
    <property type="entry name" value="GAF domain-like"/>
    <property type="match status" value="1"/>
</dbReference>